<feature type="domain" description="PiggyBac transposable element-derived protein" evidence="1">
    <location>
        <begin position="3"/>
        <end position="93"/>
    </location>
</feature>
<dbReference type="Pfam" id="PF13843">
    <property type="entry name" value="DDE_Tnp_1_7"/>
    <property type="match status" value="1"/>
</dbReference>
<evidence type="ECO:0000313" key="2">
    <source>
        <dbReference type="EMBL" id="OWZ01771.1"/>
    </source>
</evidence>
<evidence type="ECO:0000313" key="3">
    <source>
        <dbReference type="Proteomes" id="UP000198211"/>
    </source>
</evidence>
<name>A0A225V8G0_9STRA</name>
<dbReference type="OrthoDB" id="123207at2759"/>
<dbReference type="PANTHER" id="PTHR46599:SF3">
    <property type="entry name" value="PIGGYBAC TRANSPOSABLE ELEMENT-DERIVED PROTEIN 4"/>
    <property type="match status" value="1"/>
</dbReference>
<gene>
    <name evidence="2" type="ORF">PHMEG_00026782</name>
</gene>
<protein>
    <recommendedName>
        <fullName evidence="1">PiggyBac transposable element-derived protein domain-containing protein</fullName>
    </recommendedName>
</protein>
<dbReference type="AlphaFoldDB" id="A0A225V8G0"/>
<reference evidence="3" key="1">
    <citation type="submission" date="2017-03" db="EMBL/GenBank/DDBJ databases">
        <title>Phytopthora megakarya and P. palmivora, two closely related causual agents of cacao black pod achieved similar genome size and gene model numbers by different mechanisms.</title>
        <authorList>
            <person name="Ali S."/>
            <person name="Shao J."/>
            <person name="Larry D.J."/>
            <person name="Kronmiller B."/>
            <person name="Shen D."/>
            <person name="Strem M.D."/>
            <person name="Melnick R.L."/>
            <person name="Guiltinan M.J."/>
            <person name="Tyler B.M."/>
            <person name="Meinhardt L.W."/>
            <person name="Bailey B.A."/>
        </authorList>
    </citation>
    <scope>NUCLEOTIDE SEQUENCE [LARGE SCALE GENOMIC DNA]</scope>
    <source>
        <strain evidence="3">zdho120</strain>
    </source>
</reference>
<proteinExistence type="predicted"/>
<dbReference type="EMBL" id="NBNE01006615">
    <property type="protein sequence ID" value="OWZ01771.1"/>
    <property type="molecule type" value="Genomic_DNA"/>
</dbReference>
<accession>A0A225V8G0</accession>
<dbReference type="PANTHER" id="PTHR46599">
    <property type="entry name" value="PIGGYBAC TRANSPOSABLE ELEMENT-DERIVED PROTEIN 4"/>
    <property type="match status" value="1"/>
</dbReference>
<organism evidence="2 3">
    <name type="scientific">Phytophthora megakarya</name>
    <dbReference type="NCBI Taxonomy" id="4795"/>
    <lineage>
        <taxon>Eukaryota</taxon>
        <taxon>Sar</taxon>
        <taxon>Stramenopiles</taxon>
        <taxon>Oomycota</taxon>
        <taxon>Peronosporomycetes</taxon>
        <taxon>Peronosporales</taxon>
        <taxon>Peronosporaceae</taxon>
        <taxon>Phytophthora</taxon>
    </lineage>
</organism>
<dbReference type="InterPro" id="IPR029526">
    <property type="entry name" value="PGBD"/>
</dbReference>
<keyword evidence="3" id="KW-1185">Reference proteome</keyword>
<dbReference type="STRING" id="4795.A0A225V8G0"/>
<dbReference type="Proteomes" id="UP000198211">
    <property type="component" value="Unassembled WGS sequence"/>
</dbReference>
<evidence type="ECO:0000259" key="1">
    <source>
        <dbReference type="Pfam" id="PF13843"/>
    </source>
</evidence>
<comment type="caution">
    <text evidence="2">The sequence shown here is derived from an EMBL/GenBank/DDBJ whole genome shotgun (WGS) entry which is preliminary data.</text>
</comment>
<sequence length="142" mass="16262">MLAFHWWDRKLVHYLCTGAVMAPSSIERKVKQVGAITVPCPASVNNYQGWMGGVDVHDQLRLQAYSIQTSTKLKKYYKSIFLGFIDLVLVNAYISHTEAARMAGTPVMKRREWYRVLQNQLLQMKAEYFTGIVATPPTTFMK</sequence>